<dbReference type="GO" id="GO:0005739">
    <property type="term" value="C:mitochondrion"/>
    <property type="evidence" value="ECO:0007669"/>
    <property type="project" value="UniProtKB-SubCell"/>
</dbReference>
<evidence type="ECO:0000256" key="2">
    <source>
        <dbReference type="ARBA" id="ARBA00007769"/>
    </source>
</evidence>
<dbReference type="Pfam" id="PF00180">
    <property type="entry name" value="Iso_dh"/>
    <property type="match status" value="1"/>
</dbReference>
<dbReference type="InterPro" id="IPR024084">
    <property type="entry name" value="IsoPropMal-DH-like_dom"/>
</dbReference>
<name>A0AAN9TFR2_9HEMI</name>
<evidence type="ECO:0000256" key="5">
    <source>
        <dbReference type="ARBA" id="ARBA00023128"/>
    </source>
</evidence>
<dbReference type="NCBIfam" id="TIGR00175">
    <property type="entry name" value="mito_nad_idh"/>
    <property type="match status" value="1"/>
</dbReference>
<dbReference type="InterPro" id="IPR019818">
    <property type="entry name" value="IsoCit/isopropylmalate_DH_CS"/>
</dbReference>
<dbReference type="EMBL" id="JBBCAQ010000028">
    <property type="protein sequence ID" value="KAK7585838.1"/>
    <property type="molecule type" value="Genomic_DNA"/>
</dbReference>
<proteinExistence type="inferred from homology"/>
<dbReference type="AlphaFoldDB" id="A0AAN9TFR2"/>
<dbReference type="GO" id="GO:0051287">
    <property type="term" value="F:NAD binding"/>
    <property type="evidence" value="ECO:0007669"/>
    <property type="project" value="UniProtKB-UniRule"/>
</dbReference>
<dbReference type="Gene3D" id="3.40.718.10">
    <property type="entry name" value="Isopropylmalate Dehydrogenase"/>
    <property type="match status" value="1"/>
</dbReference>
<evidence type="ECO:0000256" key="4">
    <source>
        <dbReference type="ARBA" id="ARBA00022946"/>
    </source>
</evidence>
<dbReference type="SUPFAM" id="SSF53659">
    <property type="entry name" value="Isocitrate/Isopropylmalate dehydrogenase-like"/>
    <property type="match status" value="1"/>
</dbReference>
<dbReference type="FunFam" id="3.40.718.10:FF:000001">
    <property type="entry name" value="Isocitrate dehydrogenase [NAD] subunit, mitochondrial"/>
    <property type="match status" value="1"/>
</dbReference>
<dbReference type="GO" id="GO:0006099">
    <property type="term" value="P:tricarboxylic acid cycle"/>
    <property type="evidence" value="ECO:0007669"/>
    <property type="project" value="UniProtKB-UniRule"/>
</dbReference>
<gene>
    <name evidence="8" type="ORF">V9T40_000017</name>
</gene>
<comment type="subcellular location">
    <subcellularLocation>
        <location evidence="1 6">Mitochondrion</location>
    </subcellularLocation>
</comment>
<evidence type="ECO:0000256" key="1">
    <source>
        <dbReference type="ARBA" id="ARBA00004173"/>
    </source>
</evidence>
<comment type="similarity">
    <text evidence="2 6">Belongs to the isocitrate and isopropylmalate dehydrogenases family.</text>
</comment>
<keyword evidence="9" id="KW-1185">Reference proteome</keyword>
<keyword evidence="3 6" id="KW-0816">Tricarboxylic acid cycle</keyword>
<comment type="caution">
    <text evidence="8">The sequence shown here is derived from an EMBL/GenBank/DDBJ whole genome shotgun (WGS) entry which is preliminary data.</text>
</comment>
<reference evidence="8 9" key="1">
    <citation type="submission" date="2024-03" db="EMBL/GenBank/DDBJ databases">
        <title>Adaptation during the transition from Ophiocordyceps entomopathogen to insect associate is accompanied by gene loss and intensified selection.</title>
        <authorList>
            <person name="Ward C.M."/>
            <person name="Onetto C.A."/>
            <person name="Borneman A.R."/>
        </authorList>
    </citation>
    <scope>NUCLEOTIDE SEQUENCE [LARGE SCALE GENOMIC DNA]</scope>
    <source>
        <strain evidence="8">AWRI1</strain>
        <tissue evidence="8">Single Adult Female</tissue>
    </source>
</reference>
<evidence type="ECO:0000256" key="3">
    <source>
        <dbReference type="ARBA" id="ARBA00022532"/>
    </source>
</evidence>
<keyword evidence="4 6" id="KW-0809">Transit peptide</keyword>
<accession>A0AAN9TFR2</accession>
<dbReference type="GO" id="GO:0006102">
    <property type="term" value="P:isocitrate metabolic process"/>
    <property type="evidence" value="ECO:0007669"/>
    <property type="project" value="TreeGrafter"/>
</dbReference>
<dbReference type="InterPro" id="IPR004434">
    <property type="entry name" value="Isocitrate_DH_NAD"/>
</dbReference>
<dbReference type="GO" id="GO:0000287">
    <property type="term" value="F:magnesium ion binding"/>
    <property type="evidence" value="ECO:0007669"/>
    <property type="project" value="UniProtKB-UniRule"/>
</dbReference>
<dbReference type="SMART" id="SM01329">
    <property type="entry name" value="Iso_dh"/>
    <property type="match status" value="1"/>
</dbReference>
<protein>
    <recommendedName>
        <fullName evidence="6">Isocitrate dehydrogenase [NAD] subunit, mitochondrial</fullName>
    </recommendedName>
</protein>
<evidence type="ECO:0000313" key="8">
    <source>
        <dbReference type="EMBL" id="KAK7585838.1"/>
    </source>
</evidence>
<dbReference type="PANTHER" id="PTHR11835">
    <property type="entry name" value="DECARBOXYLATING DEHYDROGENASES-ISOCITRATE, ISOPROPYLMALATE, TARTRATE"/>
    <property type="match status" value="1"/>
</dbReference>
<dbReference type="PANTHER" id="PTHR11835:SF42">
    <property type="entry name" value="ISOCITRATE DEHYDROGENASE [NAD] SUBUNIT BETA, MITOCHONDRIAL"/>
    <property type="match status" value="1"/>
</dbReference>
<dbReference type="Proteomes" id="UP001367676">
    <property type="component" value="Unassembled WGS sequence"/>
</dbReference>
<dbReference type="GO" id="GO:0016616">
    <property type="term" value="F:oxidoreductase activity, acting on the CH-OH group of donors, NAD or NADP as acceptor"/>
    <property type="evidence" value="ECO:0007669"/>
    <property type="project" value="InterPro"/>
</dbReference>
<evidence type="ECO:0000256" key="6">
    <source>
        <dbReference type="RuleBase" id="RU361266"/>
    </source>
</evidence>
<sequence length="354" mass="38823">MAFSCSKILLNDDLSSDKKRKCTLIPGDGVGPELVHSVIEVFKAANVPVTFDMFFLSEIQHSLSAPLDAVANSITTNGICLKGVLTSPDYSRTGELQTLNMKLRRALDLYANVVHVKSLPGVKARYHDVDVVIIREQIEGEYSALEHESVRGVVECLKIVTAKRSQRIAKFAFDYAVRNNRKKVTAVHKANIMKLGDGLFLKSCRDISTLYPKIEFETMIVDNATMQMVSNPYQFDILVMPNLYGNIIDNLASGLVGGAGIVPGSSFSDDCVVFEPGARHSFAEAVGKNLANPTALLLCASKMLNHINLPYYGDMIRNAVNNVLKDGKIKTKDIGGHATTDEFTFAVINHLNVQ</sequence>
<keyword evidence="5 6" id="KW-0496">Mitochondrion</keyword>
<organism evidence="8 9">
    <name type="scientific">Parthenolecanium corni</name>
    <dbReference type="NCBI Taxonomy" id="536013"/>
    <lineage>
        <taxon>Eukaryota</taxon>
        <taxon>Metazoa</taxon>
        <taxon>Ecdysozoa</taxon>
        <taxon>Arthropoda</taxon>
        <taxon>Hexapoda</taxon>
        <taxon>Insecta</taxon>
        <taxon>Pterygota</taxon>
        <taxon>Neoptera</taxon>
        <taxon>Paraneoptera</taxon>
        <taxon>Hemiptera</taxon>
        <taxon>Sternorrhyncha</taxon>
        <taxon>Coccoidea</taxon>
        <taxon>Coccidae</taxon>
        <taxon>Parthenolecanium</taxon>
    </lineage>
</organism>
<evidence type="ECO:0000313" key="9">
    <source>
        <dbReference type="Proteomes" id="UP001367676"/>
    </source>
</evidence>
<dbReference type="PROSITE" id="PS00470">
    <property type="entry name" value="IDH_IMDH"/>
    <property type="match status" value="1"/>
</dbReference>
<feature type="domain" description="Isopropylmalate dehydrogenase-like" evidence="7">
    <location>
        <begin position="21"/>
        <end position="347"/>
    </location>
</feature>
<evidence type="ECO:0000259" key="7">
    <source>
        <dbReference type="SMART" id="SM01329"/>
    </source>
</evidence>